<keyword evidence="3" id="KW-1185">Reference proteome</keyword>
<proteinExistence type="predicted"/>
<evidence type="ECO:0000256" key="1">
    <source>
        <dbReference type="SAM" id="Phobius"/>
    </source>
</evidence>
<reference evidence="2 3" key="1">
    <citation type="journal article" date="2016" name="Genome Biol. Evol.">
        <title>Divergent and convergent evolution of fungal pathogenicity.</title>
        <authorList>
            <person name="Shang Y."/>
            <person name="Xiao G."/>
            <person name="Zheng P."/>
            <person name="Cen K."/>
            <person name="Zhan S."/>
            <person name="Wang C."/>
        </authorList>
    </citation>
    <scope>NUCLEOTIDE SEQUENCE [LARGE SCALE GENOMIC DNA]</scope>
    <source>
        <strain evidence="2 3">RCEF 4871</strain>
    </source>
</reference>
<dbReference type="Proteomes" id="UP000243498">
    <property type="component" value="Unassembled WGS sequence"/>
</dbReference>
<gene>
    <name evidence="2" type="ORF">NOR_03955</name>
</gene>
<keyword evidence="1" id="KW-1133">Transmembrane helix</keyword>
<dbReference type="OrthoDB" id="5233297at2759"/>
<comment type="caution">
    <text evidence="2">The sequence shown here is derived from an EMBL/GenBank/DDBJ whole genome shotgun (WGS) entry which is preliminary data.</text>
</comment>
<evidence type="ECO:0000313" key="3">
    <source>
        <dbReference type="Proteomes" id="UP000243498"/>
    </source>
</evidence>
<protein>
    <submittedName>
        <fullName evidence="2">Uncharacterized protein</fullName>
    </submittedName>
</protein>
<organism evidence="2 3">
    <name type="scientific">Metarhizium rileyi (strain RCEF 4871)</name>
    <name type="common">Nomuraea rileyi</name>
    <dbReference type="NCBI Taxonomy" id="1649241"/>
    <lineage>
        <taxon>Eukaryota</taxon>
        <taxon>Fungi</taxon>
        <taxon>Dikarya</taxon>
        <taxon>Ascomycota</taxon>
        <taxon>Pezizomycotina</taxon>
        <taxon>Sordariomycetes</taxon>
        <taxon>Hypocreomycetidae</taxon>
        <taxon>Hypocreales</taxon>
        <taxon>Clavicipitaceae</taxon>
        <taxon>Metarhizium</taxon>
    </lineage>
</organism>
<keyword evidence="1" id="KW-0812">Transmembrane</keyword>
<accession>A0A167EP53</accession>
<feature type="transmembrane region" description="Helical" evidence="1">
    <location>
        <begin position="223"/>
        <end position="240"/>
    </location>
</feature>
<dbReference type="AlphaFoldDB" id="A0A167EP53"/>
<feature type="transmembrane region" description="Helical" evidence="1">
    <location>
        <begin position="246"/>
        <end position="272"/>
    </location>
</feature>
<evidence type="ECO:0000313" key="2">
    <source>
        <dbReference type="EMBL" id="OAA44227.1"/>
    </source>
</evidence>
<keyword evidence="1" id="KW-0472">Membrane</keyword>
<dbReference type="EMBL" id="AZHC01000010">
    <property type="protein sequence ID" value="OAA44227.1"/>
    <property type="molecule type" value="Genomic_DNA"/>
</dbReference>
<sequence length="296" mass="33235">MSRQRARAVFLRQLLLQDTPPSQVPRLLIRRCILRNGTLEAVLLVLAATLANHVRRLLVPWLGQFVWRHALENMRFARSSPHYFLEHSVHFSWGEVTSWLCGSVVVAVARVGNRNAMASLHGHKGGLLCGRREAVLGMCTVVDMVMGLTLLERYYTQTCFSAACVYALFRVVEGGPGRAFLWDLVSEEWLRAGFQCVLVLCWACGHLLPTAWKVSRAMVAGKMVPAVVHGVVWGGTAYLVRYSNKYFILLELSDLLVTLGWMALGLGTVLLLRLEILLHRRDAPPRGYTRAISVMR</sequence>
<name>A0A167EP53_METRR</name>